<feature type="region of interest" description="Disordered" evidence="9">
    <location>
        <begin position="589"/>
        <end position="614"/>
    </location>
</feature>
<dbReference type="SUPFAM" id="SSF48403">
    <property type="entry name" value="Ankyrin repeat"/>
    <property type="match status" value="1"/>
</dbReference>
<keyword evidence="12" id="KW-1185">Reference proteome</keyword>
<dbReference type="GO" id="GO:0005886">
    <property type="term" value="C:plasma membrane"/>
    <property type="evidence" value="ECO:0007669"/>
    <property type="project" value="UniProtKB-SubCell"/>
</dbReference>
<gene>
    <name evidence="11" type="ORF">TKK_001017</name>
</gene>
<feature type="domain" description="Ankyrin repeat" evidence="10">
    <location>
        <begin position="460"/>
        <end position="512"/>
    </location>
</feature>
<dbReference type="PROSITE" id="PS50330">
    <property type="entry name" value="UIM"/>
    <property type="match status" value="2"/>
</dbReference>
<dbReference type="PROSITE" id="PS50088">
    <property type="entry name" value="ANK_REPEAT"/>
    <property type="match status" value="1"/>
</dbReference>
<keyword evidence="5" id="KW-0967">Endosome</keyword>
<dbReference type="InterPro" id="IPR003903">
    <property type="entry name" value="UIM_dom"/>
</dbReference>
<dbReference type="PANTHER" id="PTHR12447:SF31">
    <property type="entry name" value="LD31969P"/>
    <property type="match status" value="1"/>
</dbReference>
<evidence type="ECO:0000256" key="4">
    <source>
        <dbReference type="ARBA" id="ARBA00022737"/>
    </source>
</evidence>
<dbReference type="Proteomes" id="UP001627154">
    <property type="component" value="Unassembled WGS sequence"/>
</dbReference>
<protein>
    <recommendedName>
        <fullName evidence="10">Ankyrin repeat domain-containing protein</fullName>
    </recommendedName>
</protein>
<dbReference type="AlphaFoldDB" id="A0ABD2XQ77"/>
<feature type="repeat" description="ANK" evidence="8">
    <location>
        <begin position="42"/>
        <end position="74"/>
    </location>
</feature>
<dbReference type="PANTHER" id="PTHR12447">
    <property type="entry name" value="ANKYRIN REPEAT DOMAIN-CONTAINING PROTEIN 13"/>
    <property type="match status" value="1"/>
</dbReference>
<keyword evidence="6" id="KW-0472">Membrane</keyword>
<dbReference type="InterPro" id="IPR002110">
    <property type="entry name" value="Ankyrin_rpt"/>
</dbReference>
<evidence type="ECO:0000256" key="6">
    <source>
        <dbReference type="ARBA" id="ARBA00023136"/>
    </source>
</evidence>
<evidence type="ECO:0000256" key="1">
    <source>
        <dbReference type="ARBA" id="ARBA00004236"/>
    </source>
</evidence>
<dbReference type="SMART" id="SM00726">
    <property type="entry name" value="UIM"/>
    <property type="match status" value="2"/>
</dbReference>
<dbReference type="Pfam" id="PF12796">
    <property type="entry name" value="Ank_2"/>
    <property type="match status" value="1"/>
</dbReference>
<sequence>MVTIDDIKRTYPLHWLVWNNERAQLDEKLKSAEYDIEQLDNRGRTPLMLAVTLGYVECASVLLEHEANVNAENKQGWSVLKEALATGNPELVQLILARRDYQRYCNRIAFIPELLLKLKQAPDFYVEMKWEFTSWVPLASRMCPSDTYKVYKQGSNVRIDTTLLGFDHFNWQRENRSYVFKGQMQQTQCIPVAIRCKRSYVFNLNYYADDGATMMEVDHETKKVFVEQMKLIGNENVQIMEPTEEDIVNRLTNPIVTTYIDMDKISFERNKAGLWGWRSDKSEIVNGHECKVFSASNVELITKSRTEHLTEEDKIRAKSPKTPLQSFLGMADETLEEGATAISEEVTDPNSPNPYNVTPEEYFDSDVDLSNRDIGRIKEVCTKVQKFKATLWLSEDYPLSLQEQIMPIIDLMAITSSHFAKLKDFIQMQLPSGFPVKIGKIFVYLSLQRVFFIFNEIIILEIPLFHILNARITFGNIFGLDQEVPHVSHIEESNRLSCILDDACFEAPAGYSKLGAEGRSQGFSNEEDQLLQFAIQQSLLDAGSEGDEVDIWEALNAQRPSRPTTPPLTSKEDLQLQRAIRESLEMYQETVGKSKKDYDADDEDEDAEELSEQELREYTVRSEQWLRQLNGNDENAAQLVQGCTAREQQRIAHELSLRQYREEEQRRQLEEETFRRVLELSLTDK</sequence>
<evidence type="ECO:0000256" key="5">
    <source>
        <dbReference type="ARBA" id="ARBA00022753"/>
    </source>
</evidence>
<dbReference type="InterPro" id="IPR055285">
    <property type="entry name" value="ANKRD13_C"/>
</dbReference>
<reference evidence="11 12" key="1">
    <citation type="journal article" date="2024" name="bioRxiv">
        <title>A reference genome for Trichogramma kaykai: A tiny desert-dwelling parasitoid wasp with competing sex-ratio distorters.</title>
        <authorList>
            <person name="Culotta J."/>
            <person name="Lindsey A.R."/>
        </authorList>
    </citation>
    <scope>NUCLEOTIDE SEQUENCE [LARGE SCALE GENOMIC DNA]</scope>
    <source>
        <strain evidence="11 12">KSX58</strain>
    </source>
</reference>
<evidence type="ECO:0000256" key="7">
    <source>
        <dbReference type="ARBA" id="ARBA00024956"/>
    </source>
</evidence>
<dbReference type="SMART" id="SM00248">
    <property type="entry name" value="ANK"/>
    <property type="match status" value="2"/>
</dbReference>
<dbReference type="Gene3D" id="1.25.40.20">
    <property type="entry name" value="Ankyrin repeat-containing domain"/>
    <property type="match status" value="1"/>
</dbReference>
<evidence type="ECO:0000256" key="2">
    <source>
        <dbReference type="ARBA" id="ARBA00004603"/>
    </source>
</evidence>
<evidence type="ECO:0000256" key="9">
    <source>
        <dbReference type="SAM" id="MobiDB-lite"/>
    </source>
</evidence>
<dbReference type="GO" id="GO:0005770">
    <property type="term" value="C:late endosome"/>
    <property type="evidence" value="ECO:0007669"/>
    <property type="project" value="UniProtKB-SubCell"/>
</dbReference>
<dbReference type="GO" id="GO:0140036">
    <property type="term" value="F:ubiquitin-modified protein reader activity"/>
    <property type="evidence" value="ECO:0007669"/>
    <property type="project" value="UniProtKB-ARBA"/>
</dbReference>
<evidence type="ECO:0000313" key="12">
    <source>
        <dbReference type="Proteomes" id="UP001627154"/>
    </source>
</evidence>
<comment type="caution">
    <text evidence="11">The sequence shown here is derived from an EMBL/GenBank/DDBJ whole genome shotgun (WGS) entry which is preliminary data.</text>
</comment>
<accession>A0ABD2XQ77</accession>
<comment type="function">
    <text evidence="7">Ubiquitin-binding protein that specifically recognizes and binds 'Lys-63'-linked ubiquitin. Does not bind 'Lys-48'-linked ubiquitin. Positively regulates the internalization of ligand-activated EGFR by binding to the Ub moiety of ubiquitinated EGFR at the cell membrane.</text>
</comment>
<dbReference type="GO" id="GO:0002091">
    <property type="term" value="P:negative regulation of receptor internalization"/>
    <property type="evidence" value="ECO:0007669"/>
    <property type="project" value="UniProtKB-ARBA"/>
</dbReference>
<proteinExistence type="predicted"/>
<dbReference type="Pfam" id="PF11904">
    <property type="entry name" value="ANKRD13_C"/>
    <property type="match status" value="2"/>
</dbReference>
<dbReference type="EMBL" id="JBJJXI010000018">
    <property type="protein sequence ID" value="KAL3406901.1"/>
    <property type="molecule type" value="Genomic_DNA"/>
</dbReference>
<evidence type="ECO:0000259" key="10">
    <source>
        <dbReference type="Pfam" id="PF11904"/>
    </source>
</evidence>
<dbReference type="PROSITE" id="PS50297">
    <property type="entry name" value="ANK_REP_REGION"/>
    <property type="match status" value="1"/>
</dbReference>
<feature type="compositionally biased region" description="Acidic residues" evidence="9">
    <location>
        <begin position="599"/>
        <end position="612"/>
    </location>
</feature>
<dbReference type="FunFam" id="1.25.40.20:FF:000057">
    <property type="entry name" value="Ankyrin repeat domain-containing protein 13B"/>
    <property type="match status" value="1"/>
</dbReference>
<name>A0ABD2XQ77_9HYME</name>
<keyword evidence="3" id="KW-1003">Cell membrane</keyword>
<dbReference type="InterPro" id="IPR021832">
    <property type="entry name" value="ANKRD13"/>
</dbReference>
<dbReference type="InterPro" id="IPR036770">
    <property type="entry name" value="Ankyrin_rpt-contain_sf"/>
</dbReference>
<keyword evidence="4" id="KW-0677">Repeat</keyword>
<feature type="domain" description="Ankyrin repeat" evidence="10">
    <location>
        <begin position="158"/>
        <end position="438"/>
    </location>
</feature>
<evidence type="ECO:0000256" key="8">
    <source>
        <dbReference type="PROSITE-ProRule" id="PRU00023"/>
    </source>
</evidence>
<comment type="subcellular location">
    <subcellularLocation>
        <location evidence="1">Cell membrane</location>
    </subcellularLocation>
    <subcellularLocation>
        <location evidence="2">Late endosome</location>
    </subcellularLocation>
</comment>
<keyword evidence="8" id="KW-0040">ANK repeat</keyword>
<evidence type="ECO:0000256" key="3">
    <source>
        <dbReference type="ARBA" id="ARBA00022475"/>
    </source>
</evidence>
<organism evidence="11 12">
    <name type="scientific">Trichogramma kaykai</name>
    <dbReference type="NCBI Taxonomy" id="54128"/>
    <lineage>
        <taxon>Eukaryota</taxon>
        <taxon>Metazoa</taxon>
        <taxon>Ecdysozoa</taxon>
        <taxon>Arthropoda</taxon>
        <taxon>Hexapoda</taxon>
        <taxon>Insecta</taxon>
        <taxon>Pterygota</taxon>
        <taxon>Neoptera</taxon>
        <taxon>Endopterygota</taxon>
        <taxon>Hymenoptera</taxon>
        <taxon>Apocrita</taxon>
        <taxon>Proctotrupomorpha</taxon>
        <taxon>Chalcidoidea</taxon>
        <taxon>Trichogrammatidae</taxon>
        <taxon>Trichogramma</taxon>
    </lineage>
</organism>
<evidence type="ECO:0000313" key="11">
    <source>
        <dbReference type="EMBL" id="KAL3406901.1"/>
    </source>
</evidence>